<dbReference type="SMART" id="SM00382">
    <property type="entry name" value="AAA"/>
    <property type="match status" value="1"/>
</dbReference>
<organism evidence="10 11">
    <name type="scientific">Aquilegia coerulea</name>
    <name type="common">Rocky mountain columbine</name>
    <dbReference type="NCBI Taxonomy" id="218851"/>
    <lineage>
        <taxon>Eukaryota</taxon>
        <taxon>Viridiplantae</taxon>
        <taxon>Streptophyta</taxon>
        <taxon>Embryophyta</taxon>
        <taxon>Tracheophyta</taxon>
        <taxon>Spermatophyta</taxon>
        <taxon>Magnoliopsida</taxon>
        <taxon>Ranunculales</taxon>
        <taxon>Ranunculaceae</taxon>
        <taxon>Thalictroideae</taxon>
        <taxon>Aquilegia</taxon>
    </lineage>
</organism>
<dbReference type="GO" id="GO:0033314">
    <property type="term" value="P:mitotic DNA replication checkpoint signaling"/>
    <property type="evidence" value="ECO:0007669"/>
    <property type="project" value="TreeGrafter"/>
</dbReference>
<dbReference type="InterPro" id="IPR027417">
    <property type="entry name" value="P-loop_NTPase"/>
</dbReference>
<name>A0A2G5DVR1_AQUCA</name>
<comment type="similarity">
    <text evidence="2">Belongs to the rad17/RAD24 family.</text>
</comment>
<dbReference type="GO" id="GO:0000077">
    <property type="term" value="P:DNA damage checkpoint signaling"/>
    <property type="evidence" value="ECO:0007669"/>
    <property type="project" value="TreeGrafter"/>
</dbReference>
<dbReference type="GO" id="GO:0003689">
    <property type="term" value="F:DNA clamp loader activity"/>
    <property type="evidence" value="ECO:0007669"/>
    <property type="project" value="TreeGrafter"/>
</dbReference>
<proteinExistence type="inferred from homology"/>
<feature type="region of interest" description="Disordered" evidence="8">
    <location>
        <begin position="1"/>
        <end position="305"/>
    </location>
</feature>
<dbReference type="SUPFAM" id="SSF52540">
    <property type="entry name" value="P-loop containing nucleoside triphosphate hydrolases"/>
    <property type="match status" value="1"/>
</dbReference>
<sequence length="1447" mass="161844">MDRSVEAKQVKVEVMEIETNTTPDSERKTPRRRFVQSTLFSHISRENGQINNNCEHKQGGEEEDGGDDDDEEYGSQSDSKRKRKGKATPKPKPKPKSKRTPSAKTPIHSQEGLSERIETKDSLHSSGLQIDLTNGSAKADELAVVNGNSPDSEKKTPRKRFTQSTLFPLRSQENGEGHTTCKDEDGEDDVYCGSQSNAKRKRKGKGKPKCTPPEKAPTNSQEALCGSPESKNDKKLQQNQRMDKKGADSPGGNNTPCIDLESGPCKRSSRRLKRGQSASPLKDPTPGKLKTTPSKLKRTPSKLKGSHCKRLMSEFKSKDVDPQSEHATEPVFDLRLEAKIAAEENARLFAGRQTHPFFSLWKMGKKTQGTSEATELENKGFPMLHKGQSTKCCPIHVFEMLQEDPVPLDWSNWTFNDESSLDSSCKKELNLSSSFNGSAKPLKVDEFLTTSDPVGTSILHTSANSKSTTVNLADERVILHQREHFQTVHESYSVSSLDVELEDRSVSERKTLCYRDCSPQNSLWTNKYQPKKASEVCGNGESVRCLNEWLASWREKYSHNRKNSTRDIICVIEDSDYSSEESDSDAESIEERADLKNVLVVNGPVGSGKSAAIYACAREQGFQVIEVSASDWRNGVHMKQKFGAAMDSLGLNKWSLEDPLDLRIKHNLELPSTQTSKSSVQELGDEVVEVFPVTCREESDNFKAEPGKVVDKDNLTADCRGADKTLILFEDVDTIFDEDRGLITSIQQIAETSKRPIILTSNIKDPVLPDQLDRLEVCFTIPSPEELLCHVNMVCAAEQADIHPHLLQRLIKSCQGDIRKTIMLLQFWCQSKINKKDSKLQSTYGPHCFDLDAGHQILPKVLPWEFPCQLSKLVEKEITNSLVMVKKTASLVDIEEDERSSKEMEDVWQIEAKKESMLRRNHFVDDGNEIPVLFDNLDDFSNSSGSPVACTRRTSRRRLRTVLSSHSEDEFCTDKNSIDLNILPVGHCSEDEFYSDKYSKDSDILHVDRCNGMFPDVSHGSVAYRDLSPGQLNHPEKEIPKENPFDCFPAETDQHPCETYKSVDVSCVPESSFVAETEINDGVQLLSDTVSCGCDAVPLEPLSLSNAKSTFSLSVIEACSIQKAVHKLDNNSEAILGNTCEVHAVSVHRDEEVGDSQHEHAESVTRRFQVMDECSRAGLSTSSISWESRRCMGQVSTVPETWRRLSCCRADLSSYVTSEQRNALQIVKLASGLTDLISAADLMFGPCQPLFRDFLEPSMVPCTEPDAFCWYDEQLEMTSTISQHGFCFYANKSADRGLNSGFRSSVDLSSEMLASSTNTTVFGKLLTQDLSTSQNLFTRKDSEIRPTGCALSPKREIERRFCNTIQSVVPPKMYLTFKGVAFHEYMSSLCQISKLEVLRLSEDIDKTKLRRRARVARHYLSSGPLTLSPEDLELLAQHSCFGETLLE</sequence>
<feature type="compositionally biased region" description="Basic residues" evidence="8">
    <location>
        <begin position="80"/>
        <end position="101"/>
    </location>
</feature>
<feature type="compositionally biased region" description="Polar residues" evidence="8">
    <location>
        <begin position="35"/>
        <end position="53"/>
    </location>
</feature>
<feature type="domain" description="AAA+ ATPase" evidence="9">
    <location>
        <begin position="595"/>
        <end position="783"/>
    </location>
</feature>
<comment type="subcellular location">
    <subcellularLocation>
        <location evidence="1">Nucleus</location>
    </subcellularLocation>
</comment>
<gene>
    <name evidence="10" type="ORF">AQUCO_01400197v1</name>
</gene>
<keyword evidence="7" id="KW-0131">Cell cycle</keyword>
<dbReference type="FunFam" id="1.10.8.60:FF:000116">
    <property type="entry name" value="p-loop containing nucleoside triphosphate hydrolase superfamily protein"/>
    <property type="match status" value="1"/>
</dbReference>
<evidence type="ECO:0000256" key="7">
    <source>
        <dbReference type="ARBA" id="ARBA00023306"/>
    </source>
</evidence>
<dbReference type="Gene3D" id="1.10.8.60">
    <property type="match status" value="1"/>
</dbReference>
<dbReference type="EMBL" id="KZ305031">
    <property type="protein sequence ID" value="PIA47357.1"/>
    <property type="molecule type" value="Genomic_DNA"/>
</dbReference>
<keyword evidence="11" id="KW-1185">Reference proteome</keyword>
<feature type="compositionally biased region" description="Basic and acidic residues" evidence="8">
    <location>
        <begin position="1"/>
        <end position="14"/>
    </location>
</feature>
<keyword evidence="4" id="KW-0227">DNA damage</keyword>
<evidence type="ECO:0000259" key="9">
    <source>
        <dbReference type="SMART" id="SM00382"/>
    </source>
</evidence>
<dbReference type="PANTHER" id="PTHR12172">
    <property type="entry name" value="CELL CYCLE CHECKPOINT PROTEIN RAD17"/>
    <property type="match status" value="1"/>
</dbReference>
<evidence type="ECO:0000313" key="10">
    <source>
        <dbReference type="EMBL" id="PIA47357.1"/>
    </source>
</evidence>
<dbReference type="GO" id="GO:0003682">
    <property type="term" value="F:chromatin binding"/>
    <property type="evidence" value="ECO:0007669"/>
    <property type="project" value="TreeGrafter"/>
</dbReference>
<dbReference type="GO" id="GO:0005524">
    <property type="term" value="F:ATP binding"/>
    <property type="evidence" value="ECO:0007669"/>
    <property type="project" value="UniProtKB-KW"/>
</dbReference>
<evidence type="ECO:0000256" key="8">
    <source>
        <dbReference type="SAM" id="MobiDB-lite"/>
    </source>
</evidence>
<feature type="compositionally biased region" description="Basic and acidic residues" evidence="8">
    <location>
        <begin position="230"/>
        <end position="247"/>
    </location>
</feature>
<keyword evidence="6" id="KW-0539">Nucleus</keyword>
<dbReference type="GO" id="GO:0005634">
    <property type="term" value="C:nucleus"/>
    <property type="evidence" value="ECO:0007669"/>
    <property type="project" value="UniProtKB-SubCell"/>
</dbReference>
<evidence type="ECO:0000256" key="1">
    <source>
        <dbReference type="ARBA" id="ARBA00004123"/>
    </source>
</evidence>
<dbReference type="PANTHER" id="PTHR12172:SF1">
    <property type="entry name" value="P-LOOP CONTAINING NUCLEOSIDE TRIPHOSPHATE HYDROLASES SUPERFAMILY PROTEIN"/>
    <property type="match status" value="1"/>
</dbReference>
<dbReference type="InterPro" id="IPR004582">
    <property type="entry name" value="Checkpoint_prot_Rad17_Rad24"/>
</dbReference>
<keyword evidence="5" id="KW-0067">ATP-binding</keyword>
<dbReference type="Proteomes" id="UP000230069">
    <property type="component" value="Unassembled WGS sequence"/>
</dbReference>
<evidence type="ECO:0000256" key="5">
    <source>
        <dbReference type="ARBA" id="ARBA00022840"/>
    </source>
</evidence>
<dbReference type="STRING" id="218851.A0A2G5DVR1"/>
<dbReference type="InParanoid" id="A0A2G5DVR1"/>
<evidence type="ECO:0000256" key="4">
    <source>
        <dbReference type="ARBA" id="ARBA00022763"/>
    </source>
</evidence>
<keyword evidence="3" id="KW-0547">Nucleotide-binding</keyword>
<feature type="compositionally biased region" description="Basic residues" evidence="8">
    <location>
        <begin position="295"/>
        <end position="305"/>
    </location>
</feature>
<dbReference type="OrthoDB" id="9996895at2759"/>
<feature type="compositionally biased region" description="Basic and acidic residues" evidence="8">
    <location>
        <begin position="113"/>
        <end position="123"/>
    </location>
</feature>
<dbReference type="FunCoup" id="A0A2G5DVR1">
    <property type="interactions" value="1316"/>
</dbReference>
<feature type="compositionally biased region" description="Basic residues" evidence="8">
    <location>
        <begin position="198"/>
        <end position="208"/>
    </location>
</feature>
<evidence type="ECO:0000256" key="6">
    <source>
        <dbReference type="ARBA" id="ARBA00023242"/>
    </source>
</evidence>
<dbReference type="Gene3D" id="3.40.50.300">
    <property type="entry name" value="P-loop containing nucleotide triphosphate hydrolases"/>
    <property type="match status" value="1"/>
</dbReference>
<feature type="compositionally biased region" description="Basic and acidic residues" evidence="8">
    <location>
        <begin position="173"/>
        <end position="183"/>
    </location>
</feature>
<feature type="compositionally biased region" description="Acidic residues" evidence="8">
    <location>
        <begin position="61"/>
        <end position="73"/>
    </location>
</feature>
<protein>
    <recommendedName>
        <fullName evidence="9">AAA+ ATPase domain-containing protein</fullName>
    </recommendedName>
</protein>
<dbReference type="GO" id="GO:0006281">
    <property type="term" value="P:DNA repair"/>
    <property type="evidence" value="ECO:0007669"/>
    <property type="project" value="InterPro"/>
</dbReference>
<feature type="compositionally biased region" description="Polar residues" evidence="8">
    <location>
        <begin position="162"/>
        <end position="172"/>
    </location>
</feature>
<evidence type="ECO:0000313" key="11">
    <source>
        <dbReference type="Proteomes" id="UP000230069"/>
    </source>
</evidence>
<evidence type="ECO:0000256" key="2">
    <source>
        <dbReference type="ARBA" id="ARBA00006168"/>
    </source>
</evidence>
<dbReference type="InterPro" id="IPR003593">
    <property type="entry name" value="AAA+_ATPase"/>
</dbReference>
<evidence type="ECO:0000256" key="3">
    <source>
        <dbReference type="ARBA" id="ARBA00022741"/>
    </source>
</evidence>
<feature type="compositionally biased region" description="Polar residues" evidence="8">
    <location>
        <begin position="124"/>
        <end position="136"/>
    </location>
</feature>
<accession>A0A2G5DVR1</accession>
<reference evidence="10 11" key="1">
    <citation type="submission" date="2017-09" db="EMBL/GenBank/DDBJ databases">
        <title>WGS assembly of Aquilegia coerulea Goldsmith.</title>
        <authorList>
            <person name="Hodges S."/>
            <person name="Kramer E."/>
            <person name="Nordborg M."/>
            <person name="Tomkins J."/>
            <person name="Borevitz J."/>
            <person name="Derieg N."/>
            <person name="Yan J."/>
            <person name="Mihaltcheva S."/>
            <person name="Hayes R.D."/>
            <person name="Rokhsar D."/>
        </authorList>
    </citation>
    <scope>NUCLEOTIDE SEQUENCE [LARGE SCALE GENOMIC DNA]</scope>
    <source>
        <strain evidence="11">cv. Goldsmith</strain>
    </source>
</reference>